<comment type="function">
    <text evidence="2 8">Synthesizes alpha-1,4-glucan chains using ADP-glucose.</text>
</comment>
<keyword evidence="6 8" id="KW-0808">Transferase</keyword>
<dbReference type="InterPro" id="IPR001296">
    <property type="entry name" value="Glyco_trans_1"/>
</dbReference>
<comment type="catalytic activity">
    <reaction evidence="1 8">
        <text>[(1-&gt;4)-alpha-D-glucosyl](n) + ADP-alpha-D-glucose = [(1-&gt;4)-alpha-D-glucosyl](n+1) + ADP + H(+)</text>
        <dbReference type="Rhea" id="RHEA:18189"/>
        <dbReference type="Rhea" id="RHEA-COMP:9584"/>
        <dbReference type="Rhea" id="RHEA-COMP:9587"/>
        <dbReference type="ChEBI" id="CHEBI:15378"/>
        <dbReference type="ChEBI" id="CHEBI:15444"/>
        <dbReference type="ChEBI" id="CHEBI:57498"/>
        <dbReference type="ChEBI" id="CHEBI:456216"/>
        <dbReference type="EC" id="2.4.1.21"/>
    </reaction>
</comment>
<dbReference type="PANTHER" id="PTHR45825:SF11">
    <property type="entry name" value="ALPHA AMYLASE DOMAIN-CONTAINING PROTEIN"/>
    <property type="match status" value="1"/>
</dbReference>
<dbReference type="EMBL" id="CP158254">
    <property type="protein sequence ID" value="XDJ46678.1"/>
    <property type="molecule type" value="Genomic_DNA"/>
</dbReference>
<evidence type="ECO:0000256" key="1">
    <source>
        <dbReference type="ARBA" id="ARBA00001478"/>
    </source>
</evidence>
<dbReference type="InterPro" id="IPR013534">
    <property type="entry name" value="Starch_synth_cat_dom"/>
</dbReference>
<dbReference type="NCBIfam" id="NF001899">
    <property type="entry name" value="PRK00654.1-2"/>
    <property type="match status" value="1"/>
</dbReference>
<feature type="region of interest" description="Disordered" evidence="9">
    <location>
        <begin position="492"/>
        <end position="523"/>
    </location>
</feature>
<dbReference type="EC" id="2.4.1.21" evidence="8"/>
<evidence type="ECO:0000313" key="14">
    <source>
        <dbReference type="EMBL" id="XDJ79073.1"/>
    </source>
</evidence>
<dbReference type="GO" id="GO:0004373">
    <property type="term" value="F:alpha-1,4-glucan glucosyltransferase (UDP-glucose donor) activity"/>
    <property type="evidence" value="ECO:0007669"/>
    <property type="project" value="InterPro"/>
</dbReference>
<dbReference type="GO" id="GO:0009011">
    <property type="term" value="F:alpha-1,4-glucan glucosyltransferase (ADP-glucose donor) activity"/>
    <property type="evidence" value="ECO:0007669"/>
    <property type="project" value="UniProtKB-UniRule"/>
</dbReference>
<dbReference type="AlphaFoldDB" id="A0AB39FN69"/>
<feature type="domain" description="Starch synthase catalytic" evidence="11">
    <location>
        <begin position="5"/>
        <end position="238"/>
    </location>
</feature>
<evidence type="ECO:0000256" key="7">
    <source>
        <dbReference type="ARBA" id="ARBA00023056"/>
    </source>
</evidence>
<dbReference type="Gene3D" id="3.40.50.2000">
    <property type="entry name" value="Glycogen Phosphorylase B"/>
    <property type="match status" value="2"/>
</dbReference>
<evidence type="ECO:0000256" key="9">
    <source>
        <dbReference type="SAM" id="MobiDB-lite"/>
    </source>
</evidence>
<evidence type="ECO:0000256" key="3">
    <source>
        <dbReference type="ARBA" id="ARBA00004964"/>
    </source>
</evidence>
<accession>A0AB39FN69</accession>
<gene>
    <name evidence="8 14" type="primary">glgA</name>
    <name evidence="13" type="ORF">ABRY94_11295</name>
    <name evidence="12" type="ORF">ABRZ04_10110</name>
    <name evidence="14" type="ORF">ABRZ07_09100</name>
</gene>
<reference evidence="14" key="1">
    <citation type="submission" date="2024-05" db="EMBL/GenBank/DDBJ databases">
        <authorList>
            <person name="Luo Y.-C."/>
            <person name="Nicholds J."/>
            <person name="Mortimer T."/>
            <person name="Maboni G."/>
        </authorList>
    </citation>
    <scope>NUCLEOTIDE SEQUENCE</scope>
    <source>
        <strain evidence="14">141555</strain>
        <strain evidence="13">144863</strain>
        <strain evidence="12">151836</strain>
    </source>
</reference>
<dbReference type="RefSeq" id="WP_368639404.1">
    <property type="nucleotide sequence ID" value="NZ_CP158254.1"/>
</dbReference>
<comment type="similarity">
    <text evidence="4 8">Belongs to the glycosyltransferase 1 family. Bacterial/plant glycogen synthase subfamily.</text>
</comment>
<evidence type="ECO:0000256" key="5">
    <source>
        <dbReference type="ARBA" id="ARBA00022676"/>
    </source>
</evidence>
<evidence type="ECO:0000313" key="12">
    <source>
        <dbReference type="EMBL" id="XDJ46678.1"/>
    </source>
</evidence>
<proteinExistence type="inferred from homology"/>
<feature type="compositionally biased region" description="Basic and acidic residues" evidence="9">
    <location>
        <begin position="499"/>
        <end position="517"/>
    </location>
</feature>
<dbReference type="CDD" id="cd03791">
    <property type="entry name" value="GT5_Glycogen_synthase_DULL1-like"/>
    <property type="match status" value="1"/>
</dbReference>
<dbReference type="InterPro" id="IPR011835">
    <property type="entry name" value="GS/SS"/>
</dbReference>
<dbReference type="HAMAP" id="MF_00484">
    <property type="entry name" value="Glycogen_synth"/>
    <property type="match status" value="1"/>
</dbReference>
<evidence type="ECO:0000259" key="10">
    <source>
        <dbReference type="Pfam" id="PF00534"/>
    </source>
</evidence>
<keyword evidence="7 8" id="KW-0320">Glycogen biosynthesis</keyword>
<sequence length="523" mass="55889">MDLSILAVAAEAFPLAKTGGLGDAVSGLCRSLHHPGRSCVTLMLPAYRDALARAGSLRECARFPDLAGGPATLLAGVAPSLGLPVLLLRNDALYDRDGVYGDAGGNEYPDNALRFAALAQAAARVARGSGGAPRPDIVHAHDWHAALIPVYLKQMRTHDVRTMLTLHNIAFQGIFSLSLARALGIQPEFCGGGAGRAEPLNFLEAGIRHADLISVVSRNYAREILTPAFGCGLESVLAVRAADTIAIANGIDMSIWDPQADEYLQGLNFGIDRMENKAACKRLLQESFGLAPDPRAAVLALGSRITGQKMADVAAQALPVALDGHPELQVCILGRGEKRLESALQALAQRYPGRCAVQIGFRESQAHLLHAGADILLHGSRFEPFGLTPLYAMRYGTIPIGSRVGGMADTIRDAGSAESLEPMREATGVLFEGDSAAEMAAAIARALALWRRPAIWRAMQRNAMRTDFGWARAAPQYLRAYRALCPAHLPGAPVPAPADRVREGKRPWRPGLREHADTAWTTP</sequence>
<evidence type="ECO:0000256" key="2">
    <source>
        <dbReference type="ARBA" id="ARBA00002764"/>
    </source>
</evidence>
<dbReference type="SUPFAM" id="SSF53756">
    <property type="entry name" value="UDP-Glycosyltransferase/glycogen phosphorylase"/>
    <property type="match status" value="1"/>
</dbReference>
<keyword evidence="5 8" id="KW-0328">Glycosyltransferase</keyword>
<evidence type="ECO:0000259" key="11">
    <source>
        <dbReference type="Pfam" id="PF08323"/>
    </source>
</evidence>
<dbReference type="Pfam" id="PF08323">
    <property type="entry name" value="Glyco_transf_5"/>
    <property type="match status" value="1"/>
</dbReference>
<comment type="pathway">
    <text evidence="3 8">Glycan biosynthesis; glycogen biosynthesis.</text>
</comment>
<dbReference type="PANTHER" id="PTHR45825">
    <property type="entry name" value="GRANULE-BOUND STARCH SYNTHASE 1, CHLOROPLASTIC/AMYLOPLASTIC"/>
    <property type="match status" value="1"/>
</dbReference>
<evidence type="ECO:0000256" key="6">
    <source>
        <dbReference type="ARBA" id="ARBA00022679"/>
    </source>
</evidence>
<evidence type="ECO:0000313" key="13">
    <source>
        <dbReference type="EMBL" id="XDJ68655.1"/>
    </source>
</evidence>
<dbReference type="EMBL" id="CP158267">
    <property type="protein sequence ID" value="XDJ79073.1"/>
    <property type="molecule type" value="Genomic_DNA"/>
</dbReference>
<dbReference type="GO" id="GO:0005978">
    <property type="term" value="P:glycogen biosynthetic process"/>
    <property type="evidence" value="ECO:0007669"/>
    <property type="project" value="UniProtKB-UniRule"/>
</dbReference>
<organism evidence="14">
    <name type="scientific">Castellaniella ginsengisoli</name>
    <dbReference type="NCBI Taxonomy" id="546114"/>
    <lineage>
        <taxon>Bacteria</taxon>
        <taxon>Pseudomonadati</taxon>
        <taxon>Pseudomonadota</taxon>
        <taxon>Betaproteobacteria</taxon>
        <taxon>Burkholderiales</taxon>
        <taxon>Alcaligenaceae</taxon>
        <taxon>Castellaniella</taxon>
    </lineage>
</organism>
<evidence type="ECO:0000256" key="8">
    <source>
        <dbReference type="HAMAP-Rule" id="MF_00484"/>
    </source>
</evidence>
<feature type="domain" description="Glycosyl transferase family 1" evidence="10">
    <location>
        <begin position="302"/>
        <end position="456"/>
    </location>
</feature>
<dbReference type="EMBL" id="CP158262">
    <property type="protein sequence ID" value="XDJ68655.1"/>
    <property type="molecule type" value="Genomic_DNA"/>
</dbReference>
<dbReference type="NCBIfam" id="TIGR02095">
    <property type="entry name" value="glgA"/>
    <property type="match status" value="1"/>
</dbReference>
<dbReference type="Pfam" id="PF00534">
    <property type="entry name" value="Glycos_transf_1"/>
    <property type="match status" value="1"/>
</dbReference>
<feature type="binding site" evidence="8">
    <location>
        <position position="17"/>
    </location>
    <ligand>
        <name>ADP-alpha-D-glucose</name>
        <dbReference type="ChEBI" id="CHEBI:57498"/>
    </ligand>
</feature>
<protein>
    <recommendedName>
        <fullName evidence="8">Glycogen synthase</fullName>
        <ecNumber evidence="8">2.4.1.21</ecNumber>
    </recommendedName>
    <alternativeName>
        <fullName evidence="8">Starch [bacterial glycogen] synthase</fullName>
    </alternativeName>
</protein>
<name>A0AB39FN69_9BURK</name>
<evidence type="ECO:0000256" key="4">
    <source>
        <dbReference type="ARBA" id="ARBA00010281"/>
    </source>
</evidence>